<dbReference type="InterPro" id="IPR031325">
    <property type="entry name" value="RHS_repeat"/>
</dbReference>
<reference evidence="1 2" key="1">
    <citation type="submission" date="2019-08" db="EMBL/GenBank/DDBJ databases">
        <title>The genome sequence of a newly discovered highly antifungal drug resistant Aspergillus species, Aspergillus tanneri NIH 1004.</title>
        <authorList>
            <person name="Mounaud S."/>
            <person name="Singh I."/>
            <person name="Joardar V."/>
            <person name="Pakala S."/>
            <person name="Pakala S."/>
            <person name="Venepally P."/>
            <person name="Chung J.K."/>
            <person name="Losada L."/>
            <person name="Nierman W.C."/>
        </authorList>
    </citation>
    <scope>NUCLEOTIDE SEQUENCE [LARGE SCALE GENOMIC DNA]</scope>
    <source>
        <strain evidence="1 2">NIH1004</strain>
    </source>
</reference>
<comment type="caution">
    <text evidence="1">The sequence shown here is derived from an EMBL/GenBank/DDBJ whole genome shotgun (WGS) entry which is preliminary data.</text>
</comment>
<gene>
    <name evidence="1" type="ORF">ATNIH1004_011817</name>
</gene>
<dbReference type="Pfam" id="PF05593">
    <property type="entry name" value="RHS_repeat"/>
    <property type="match status" value="1"/>
</dbReference>
<dbReference type="Proteomes" id="UP000324241">
    <property type="component" value="Unassembled WGS sequence"/>
</dbReference>
<dbReference type="EMBL" id="QUQM01000009">
    <property type="protein sequence ID" value="KAA8641681.1"/>
    <property type="molecule type" value="Genomic_DNA"/>
</dbReference>
<proteinExistence type="predicted"/>
<evidence type="ECO:0000313" key="1">
    <source>
        <dbReference type="EMBL" id="KAA8641681.1"/>
    </source>
</evidence>
<dbReference type="AlphaFoldDB" id="A0A5M9M4Q4"/>
<dbReference type="RefSeq" id="XP_033421043.1">
    <property type="nucleotide sequence ID" value="XM_033576379.1"/>
</dbReference>
<organism evidence="1 2">
    <name type="scientific">Aspergillus tanneri</name>
    <dbReference type="NCBI Taxonomy" id="1220188"/>
    <lineage>
        <taxon>Eukaryota</taxon>
        <taxon>Fungi</taxon>
        <taxon>Dikarya</taxon>
        <taxon>Ascomycota</taxon>
        <taxon>Pezizomycotina</taxon>
        <taxon>Eurotiomycetes</taxon>
        <taxon>Eurotiomycetidae</taxon>
        <taxon>Eurotiales</taxon>
        <taxon>Aspergillaceae</taxon>
        <taxon>Aspergillus</taxon>
        <taxon>Aspergillus subgen. Circumdati</taxon>
    </lineage>
</organism>
<evidence type="ECO:0000313" key="2">
    <source>
        <dbReference type="Proteomes" id="UP000324241"/>
    </source>
</evidence>
<dbReference type="GeneID" id="54334518"/>
<accession>A0A5M9M4Q4</accession>
<sequence length="202" mass="21593">MDYKAAPQFSMTSMKSSGFTDPFQYNNQTGAVLQMRNSYSTVSREMLISGKLALERIEMQNRVQLNAKSSYLLNGKLLSYEDGHAGSDLQYDKNGCLTQDKVRRSLEYDTRGRLRAVHDAAGKKLCSYQYDATGKLSVLASVQAKTPPKSPSGSTLSSIAAGILTGGASLAIEVGVAIAVGAASDAAAGITYDALSEREFPT</sequence>
<dbReference type="VEuPathDB" id="FungiDB:EYZ11_012720"/>
<name>A0A5M9M4Q4_9EURO</name>
<protein>
    <submittedName>
        <fullName evidence="1">Uncharacterized protein</fullName>
    </submittedName>
</protein>
<dbReference type="Gene3D" id="2.180.10.10">
    <property type="entry name" value="RHS repeat-associated core"/>
    <property type="match status" value="1"/>
</dbReference>